<dbReference type="InterPro" id="IPR056884">
    <property type="entry name" value="NPHP3-like_N"/>
</dbReference>
<dbReference type="PANTHER" id="PTHR10039:SF16">
    <property type="entry name" value="GPI INOSITOL-DEACYLASE"/>
    <property type="match status" value="1"/>
</dbReference>
<accession>A0AAD4LW37</accession>
<dbReference type="EMBL" id="WTXG01000143">
    <property type="protein sequence ID" value="KAI0291781.1"/>
    <property type="molecule type" value="Genomic_DNA"/>
</dbReference>
<feature type="domain" description="Nephrocystin 3-like N-terminal" evidence="2">
    <location>
        <begin position="24"/>
        <end position="161"/>
    </location>
</feature>
<dbReference type="AlphaFoldDB" id="A0AAD4LW37"/>
<evidence type="ECO:0000259" key="2">
    <source>
        <dbReference type="Pfam" id="PF24883"/>
    </source>
</evidence>
<proteinExistence type="predicted"/>
<evidence type="ECO:0000313" key="3">
    <source>
        <dbReference type="EMBL" id="KAI0291781.1"/>
    </source>
</evidence>
<gene>
    <name evidence="3" type="ORF">B0F90DRAFT_1774445</name>
</gene>
<evidence type="ECO:0000256" key="1">
    <source>
        <dbReference type="ARBA" id="ARBA00022737"/>
    </source>
</evidence>
<evidence type="ECO:0000313" key="4">
    <source>
        <dbReference type="Proteomes" id="UP001203297"/>
    </source>
</evidence>
<sequence>MEKHRFSIVDSWKAGLRENCPLTSSTVIEEIIRMREAGMALARLAYFYFDRKNTEKQDARALVSSLLVQLSEQSELYSDILSRLCSTHAAGSRQPGYNALLECLKDMLFVPGEGPIYVILDGLNESPRGPGTPSVRESVLKVVKWLVNLGHSHLHICISSRMEADIQVALSPLASQTVCLHEEIGHIDDINYYIDFFINSDVNTRPWMEEDKKMVINKISEEADGMFLWASCRLDQLGRCLPGGIERTLDEFPETMEVVYERVLLDIDEKKWEAAHLLFQFIAVAPRPLHVSELAEFFAFDFKPGQLPVFKAGWRPKDLECAILSTCSSLISIIDANGSRVVQFSHFSVKQYLTSYNLAKAGGRVSRHHFSVEDAQTTVAQGCLATLFQFDEHVNKSSVAKFPLAIYAAQYLVIHASSPNVQLRIRNELDCLFDPNRPHFAIWVWIYDVDENSGQSMISETPPKPQATPLYYASQFGLIHVALNLANKFPFVIGNTAGYYGTAINAASVKGHSDIVARLCEVSDRILYGY</sequence>
<keyword evidence="4" id="KW-1185">Reference proteome</keyword>
<comment type="caution">
    <text evidence="3">The sequence shown here is derived from an EMBL/GenBank/DDBJ whole genome shotgun (WGS) entry which is preliminary data.</text>
</comment>
<protein>
    <recommendedName>
        <fullName evidence="2">Nephrocystin 3-like N-terminal domain-containing protein</fullName>
    </recommendedName>
</protein>
<organism evidence="3 4">
    <name type="scientific">Multifurca ochricompacta</name>
    <dbReference type="NCBI Taxonomy" id="376703"/>
    <lineage>
        <taxon>Eukaryota</taxon>
        <taxon>Fungi</taxon>
        <taxon>Dikarya</taxon>
        <taxon>Basidiomycota</taxon>
        <taxon>Agaricomycotina</taxon>
        <taxon>Agaricomycetes</taxon>
        <taxon>Russulales</taxon>
        <taxon>Russulaceae</taxon>
        <taxon>Multifurca</taxon>
    </lineage>
</organism>
<name>A0AAD4LW37_9AGAM</name>
<dbReference type="Pfam" id="PF24883">
    <property type="entry name" value="NPHP3_N"/>
    <property type="match status" value="1"/>
</dbReference>
<dbReference type="Proteomes" id="UP001203297">
    <property type="component" value="Unassembled WGS sequence"/>
</dbReference>
<keyword evidence="1" id="KW-0677">Repeat</keyword>
<reference evidence="3" key="1">
    <citation type="journal article" date="2022" name="New Phytol.">
        <title>Evolutionary transition to the ectomycorrhizal habit in the genomes of a hyperdiverse lineage of mushroom-forming fungi.</title>
        <authorList>
            <person name="Looney B."/>
            <person name="Miyauchi S."/>
            <person name="Morin E."/>
            <person name="Drula E."/>
            <person name="Courty P.E."/>
            <person name="Kohler A."/>
            <person name="Kuo A."/>
            <person name="LaButti K."/>
            <person name="Pangilinan J."/>
            <person name="Lipzen A."/>
            <person name="Riley R."/>
            <person name="Andreopoulos W."/>
            <person name="He G."/>
            <person name="Johnson J."/>
            <person name="Nolan M."/>
            <person name="Tritt A."/>
            <person name="Barry K.W."/>
            <person name="Grigoriev I.V."/>
            <person name="Nagy L.G."/>
            <person name="Hibbett D."/>
            <person name="Henrissat B."/>
            <person name="Matheny P.B."/>
            <person name="Labbe J."/>
            <person name="Martin F.M."/>
        </authorList>
    </citation>
    <scope>NUCLEOTIDE SEQUENCE</scope>
    <source>
        <strain evidence="3">BPL690</strain>
    </source>
</reference>
<dbReference type="PANTHER" id="PTHR10039">
    <property type="entry name" value="AMELOGENIN"/>
    <property type="match status" value="1"/>
</dbReference>